<proteinExistence type="predicted"/>
<dbReference type="EMBL" id="JAODUP010001085">
    <property type="protein sequence ID" value="KAK2141538.1"/>
    <property type="molecule type" value="Genomic_DNA"/>
</dbReference>
<evidence type="ECO:0000313" key="2">
    <source>
        <dbReference type="EMBL" id="KAK2141538.1"/>
    </source>
</evidence>
<gene>
    <name evidence="2" type="ORF">LSH36_1085g00007</name>
</gene>
<sequence>MADDNSPNARVRPISDETAVPKNLRGVKPPAILNSDENKFENWSIWKHQSENNLLLLQLYNVPMKYQLALLENSSCNLCECMVDVLPLDRIGIGTTDEEAKKNPLQIRDLTLDKCIDAIRASKAMGSRLKMMSEISNEEIEGKQSVKKEQRNPDCSNASRHKQLCIFCDPGHFFLEGVC</sequence>
<dbReference type="Proteomes" id="UP001208570">
    <property type="component" value="Unassembled WGS sequence"/>
</dbReference>
<dbReference type="AlphaFoldDB" id="A0AAD9IWB8"/>
<evidence type="ECO:0000313" key="3">
    <source>
        <dbReference type="Proteomes" id="UP001208570"/>
    </source>
</evidence>
<protein>
    <submittedName>
        <fullName evidence="2">Uncharacterized protein</fullName>
    </submittedName>
</protein>
<name>A0AAD9IWB8_9ANNE</name>
<keyword evidence="3" id="KW-1185">Reference proteome</keyword>
<reference evidence="2" key="1">
    <citation type="journal article" date="2023" name="Mol. Biol. Evol.">
        <title>Third-Generation Sequencing Reveals the Adaptive Role of the Epigenome in Three Deep-Sea Polychaetes.</title>
        <authorList>
            <person name="Perez M."/>
            <person name="Aroh O."/>
            <person name="Sun Y."/>
            <person name="Lan Y."/>
            <person name="Juniper S.K."/>
            <person name="Young C.R."/>
            <person name="Angers B."/>
            <person name="Qian P.Y."/>
        </authorList>
    </citation>
    <scope>NUCLEOTIDE SEQUENCE</scope>
    <source>
        <strain evidence="2">P08H-3</strain>
    </source>
</reference>
<organism evidence="2 3">
    <name type="scientific">Paralvinella palmiformis</name>
    <dbReference type="NCBI Taxonomy" id="53620"/>
    <lineage>
        <taxon>Eukaryota</taxon>
        <taxon>Metazoa</taxon>
        <taxon>Spiralia</taxon>
        <taxon>Lophotrochozoa</taxon>
        <taxon>Annelida</taxon>
        <taxon>Polychaeta</taxon>
        <taxon>Sedentaria</taxon>
        <taxon>Canalipalpata</taxon>
        <taxon>Terebellida</taxon>
        <taxon>Terebelliformia</taxon>
        <taxon>Alvinellidae</taxon>
        <taxon>Paralvinella</taxon>
    </lineage>
</organism>
<accession>A0AAD9IWB8</accession>
<evidence type="ECO:0000256" key="1">
    <source>
        <dbReference type="SAM" id="MobiDB-lite"/>
    </source>
</evidence>
<feature type="region of interest" description="Disordered" evidence="1">
    <location>
        <begin position="1"/>
        <end position="28"/>
    </location>
</feature>
<comment type="caution">
    <text evidence="2">The sequence shown here is derived from an EMBL/GenBank/DDBJ whole genome shotgun (WGS) entry which is preliminary data.</text>
</comment>